<evidence type="ECO:0000313" key="1">
    <source>
        <dbReference type="EMBL" id="QJA44602.1"/>
    </source>
</evidence>
<organism evidence="1">
    <name type="scientific">viral metagenome</name>
    <dbReference type="NCBI Taxonomy" id="1070528"/>
    <lineage>
        <taxon>unclassified sequences</taxon>
        <taxon>metagenomes</taxon>
        <taxon>organismal metagenomes</taxon>
    </lineage>
</organism>
<gene>
    <name evidence="1" type="ORF">TM448A00111_0105</name>
    <name evidence="2" type="ORF">TM448B01464_0024</name>
</gene>
<proteinExistence type="predicted"/>
<protein>
    <submittedName>
        <fullName evidence="1">Uncharacterized protein</fullName>
    </submittedName>
</protein>
<dbReference type="AlphaFoldDB" id="A0A6H1ZAW3"/>
<accession>A0A6H1ZAW3</accession>
<evidence type="ECO:0000313" key="2">
    <source>
        <dbReference type="EMBL" id="QJH99019.1"/>
    </source>
</evidence>
<sequence>MNNTELDRIDFDGSDIVTVRLLARSASRIKSLEHTATSYFMAWQKWNHPKLGYKHCITTMSEMGARLPGGRFEYALVFRLIYPKERSL</sequence>
<reference evidence="1" key="1">
    <citation type="submission" date="2020-03" db="EMBL/GenBank/DDBJ databases">
        <title>The deep terrestrial virosphere.</title>
        <authorList>
            <person name="Holmfeldt K."/>
            <person name="Nilsson E."/>
            <person name="Simone D."/>
            <person name="Lopez-Fernandez M."/>
            <person name="Wu X."/>
            <person name="de Brujin I."/>
            <person name="Lundin D."/>
            <person name="Andersson A."/>
            <person name="Bertilsson S."/>
            <person name="Dopson M."/>
        </authorList>
    </citation>
    <scope>NUCLEOTIDE SEQUENCE</scope>
    <source>
        <strain evidence="1">TM448A00111</strain>
        <strain evidence="2">TM448B01464</strain>
    </source>
</reference>
<name>A0A6H1ZAW3_9ZZZZ</name>
<dbReference type="EMBL" id="MT144763">
    <property type="protein sequence ID" value="QJH99019.1"/>
    <property type="molecule type" value="Genomic_DNA"/>
</dbReference>
<dbReference type="EMBL" id="MT143977">
    <property type="protein sequence ID" value="QJA44602.1"/>
    <property type="molecule type" value="Genomic_DNA"/>
</dbReference>